<feature type="transmembrane region" description="Helical" evidence="7">
    <location>
        <begin position="319"/>
        <end position="348"/>
    </location>
</feature>
<evidence type="ECO:0000256" key="6">
    <source>
        <dbReference type="SAM" id="MobiDB-lite"/>
    </source>
</evidence>
<keyword evidence="4 7" id="KW-1133">Transmembrane helix</keyword>
<keyword evidence="3 7" id="KW-0812">Transmembrane</keyword>
<keyword evidence="5 7" id="KW-0472">Membrane</keyword>
<comment type="similarity">
    <text evidence="2">Belongs to the autoinducer-2 exporter (AI-2E) (TC 2.A.86) family.</text>
</comment>
<name>A0ABD6ADA8_9EURY</name>
<dbReference type="PANTHER" id="PTHR21716:SF4">
    <property type="entry name" value="TRANSMEMBRANE PROTEIN 245"/>
    <property type="match status" value="1"/>
</dbReference>
<gene>
    <name evidence="8" type="ORF">ACFQPE_17010</name>
</gene>
<organism evidence="8 9">
    <name type="scientific">Halomarina halobia</name>
    <dbReference type="NCBI Taxonomy" id="3033386"/>
    <lineage>
        <taxon>Archaea</taxon>
        <taxon>Methanobacteriati</taxon>
        <taxon>Methanobacteriota</taxon>
        <taxon>Stenosarchaea group</taxon>
        <taxon>Halobacteria</taxon>
        <taxon>Halobacteriales</taxon>
        <taxon>Natronomonadaceae</taxon>
        <taxon>Halomarina</taxon>
    </lineage>
</organism>
<dbReference type="Proteomes" id="UP001596547">
    <property type="component" value="Unassembled WGS sequence"/>
</dbReference>
<proteinExistence type="inferred from homology"/>
<dbReference type="InterPro" id="IPR002549">
    <property type="entry name" value="AI-2E-like"/>
</dbReference>
<dbReference type="GeneID" id="79317338"/>
<feature type="transmembrane region" description="Helical" evidence="7">
    <location>
        <begin position="264"/>
        <end position="280"/>
    </location>
</feature>
<evidence type="ECO:0000256" key="3">
    <source>
        <dbReference type="ARBA" id="ARBA00022692"/>
    </source>
</evidence>
<feature type="transmembrane region" description="Helical" evidence="7">
    <location>
        <begin position="209"/>
        <end position="228"/>
    </location>
</feature>
<sequence>MGIESRFAEDRSQVAWWAITVVVGAVLLYAVYEYLGAFVLGVFIYYATRPVYERLGDRLPSRSLRAGLALVLIVLPILLLLAYTVAVGVRELSGIAAADLSAYQETLRPYVGDAVLGSPRELLSSVLSNPQQIQEFATPETARQVAEAAGGYAGVFAAGLIQLFIALAVAFYLLRDDFKLAGWVRSALARDDPAFVAFGTAVDRDLKTVYFGNILNAFVVAVVAAVSYNALDVIAPPALSIPAPTLLGLLTGAASLIPVVGMKVVYVPVVFYLFGLSLLTDPALLWYPIAFLLVSLAVIDGATELLLRPYISGRNLHVGLVLFSYILGPLIFGWYGLFFGPLILVVAVHLARIVLPELVHGEHVDPAAVGRDPIPDADGSVYEPGSDEGDADAVACEEATEGAGVEPDARDDLDAERARDSEG</sequence>
<evidence type="ECO:0000313" key="9">
    <source>
        <dbReference type="Proteomes" id="UP001596547"/>
    </source>
</evidence>
<dbReference type="RefSeq" id="WP_276306677.1">
    <property type="nucleotide sequence ID" value="NZ_CP119993.1"/>
</dbReference>
<feature type="compositionally biased region" description="Basic and acidic residues" evidence="6">
    <location>
        <begin position="407"/>
        <end position="423"/>
    </location>
</feature>
<feature type="transmembrane region" description="Helical" evidence="7">
    <location>
        <begin position="286"/>
        <end position="307"/>
    </location>
</feature>
<accession>A0ABD6ADA8</accession>
<evidence type="ECO:0000256" key="2">
    <source>
        <dbReference type="ARBA" id="ARBA00009773"/>
    </source>
</evidence>
<comment type="subcellular location">
    <subcellularLocation>
        <location evidence="1">Membrane</location>
        <topology evidence="1">Multi-pass membrane protein</topology>
    </subcellularLocation>
</comment>
<feature type="region of interest" description="Disordered" evidence="6">
    <location>
        <begin position="369"/>
        <end position="423"/>
    </location>
</feature>
<evidence type="ECO:0000313" key="8">
    <source>
        <dbReference type="EMBL" id="MFC7318481.1"/>
    </source>
</evidence>
<keyword evidence="9" id="KW-1185">Reference proteome</keyword>
<dbReference type="PANTHER" id="PTHR21716">
    <property type="entry name" value="TRANSMEMBRANE PROTEIN"/>
    <property type="match status" value="1"/>
</dbReference>
<feature type="transmembrane region" description="Helical" evidence="7">
    <location>
        <begin position="152"/>
        <end position="174"/>
    </location>
</feature>
<evidence type="ECO:0000256" key="7">
    <source>
        <dbReference type="SAM" id="Phobius"/>
    </source>
</evidence>
<evidence type="ECO:0000256" key="1">
    <source>
        <dbReference type="ARBA" id="ARBA00004141"/>
    </source>
</evidence>
<evidence type="ECO:0000256" key="4">
    <source>
        <dbReference type="ARBA" id="ARBA00022989"/>
    </source>
</evidence>
<feature type="transmembrane region" description="Helical" evidence="7">
    <location>
        <begin position="14"/>
        <end position="47"/>
    </location>
</feature>
<protein>
    <submittedName>
        <fullName evidence="8">AI-2E family transporter</fullName>
    </submittedName>
</protein>
<feature type="transmembrane region" description="Helical" evidence="7">
    <location>
        <begin position="68"/>
        <end position="89"/>
    </location>
</feature>
<reference evidence="8 9" key="1">
    <citation type="journal article" date="2019" name="Int. J. Syst. Evol. Microbiol.">
        <title>The Global Catalogue of Microorganisms (GCM) 10K type strain sequencing project: providing services to taxonomists for standard genome sequencing and annotation.</title>
        <authorList>
            <consortium name="The Broad Institute Genomics Platform"/>
            <consortium name="The Broad Institute Genome Sequencing Center for Infectious Disease"/>
            <person name="Wu L."/>
            <person name="Ma J."/>
        </authorList>
    </citation>
    <scope>NUCLEOTIDE SEQUENCE [LARGE SCALE GENOMIC DNA]</scope>
    <source>
        <strain evidence="8 9">PSR21</strain>
    </source>
</reference>
<dbReference type="AlphaFoldDB" id="A0ABD6ADA8"/>
<evidence type="ECO:0000256" key="5">
    <source>
        <dbReference type="ARBA" id="ARBA00023136"/>
    </source>
</evidence>
<dbReference type="Pfam" id="PF01594">
    <property type="entry name" value="AI-2E_transport"/>
    <property type="match status" value="1"/>
</dbReference>
<dbReference type="GO" id="GO:0016020">
    <property type="term" value="C:membrane"/>
    <property type="evidence" value="ECO:0007669"/>
    <property type="project" value="UniProtKB-SubCell"/>
</dbReference>
<comment type="caution">
    <text evidence="8">The sequence shown here is derived from an EMBL/GenBank/DDBJ whole genome shotgun (WGS) entry which is preliminary data.</text>
</comment>
<dbReference type="EMBL" id="JBHTBF010000003">
    <property type="protein sequence ID" value="MFC7318481.1"/>
    <property type="molecule type" value="Genomic_DNA"/>
</dbReference>